<name>A0A517SFX4_9PLAN</name>
<dbReference type="AlphaFoldDB" id="A0A517SFX4"/>
<dbReference type="KEGG" id="ccos:Pan44_30760"/>
<sequence>MVRERADLPTRVDDAAMVCIALDHPDQFSGESIRRFLAAFAGARIVCVRSPWCASLLRSRGDWPAAVIVDWPGLARRIQQEVETLRGERAPLPLTAGLEEIASADHSTRMPRTGSGGSARVVSADRAFRDVLTAQLQEAGYSVTNSGTDLCVVDGDPVEAVLPVVTELDASWPAEAPMVLLTADPATVAGLVPTRAVVASKFVPVGEWLKRLVFVVAIATAVLESGCREPGRPTETAVPAPQAGWKEQIEAVRTGNKRAISMSAPISDSDWKELQSGCEGLEVLELDAGVPQGADLSLLTGLPKLRRLKFGGDLTDSQATAVGRLPGVSELIVWSDSLTDAGAGALCRLPLVQLRLRAPLVTDAAMSGIGGLKQLRFLHLIDVPITDAALPALARLEALESLYLDRGKCTDEGLSALLKQRPDIHFHRDQTHLRDDPGRHEH</sequence>
<dbReference type="InParanoid" id="A0A517SFX4"/>
<organism evidence="1 2">
    <name type="scientific">Caulifigura coniformis</name>
    <dbReference type="NCBI Taxonomy" id="2527983"/>
    <lineage>
        <taxon>Bacteria</taxon>
        <taxon>Pseudomonadati</taxon>
        <taxon>Planctomycetota</taxon>
        <taxon>Planctomycetia</taxon>
        <taxon>Planctomycetales</taxon>
        <taxon>Planctomycetaceae</taxon>
        <taxon>Caulifigura</taxon>
    </lineage>
</organism>
<accession>A0A517SFX4</accession>
<evidence type="ECO:0000313" key="2">
    <source>
        <dbReference type="Proteomes" id="UP000315700"/>
    </source>
</evidence>
<evidence type="ECO:0000313" key="1">
    <source>
        <dbReference type="EMBL" id="QDT55035.1"/>
    </source>
</evidence>
<proteinExistence type="predicted"/>
<dbReference type="Proteomes" id="UP000315700">
    <property type="component" value="Chromosome"/>
</dbReference>
<dbReference type="InterPro" id="IPR032675">
    <property type="entry name" value="LRR_dom_sf"/>
</dbReference>
<dbReference type="SUPFAM" id="SSF52047">
    <property type="entry name" value="RNI-like"/>
    <property type="match status" value="1"/>
</dbReference>
<reference evidence="1 2" key="1">
    <citation type="submission" date="2019-02" db="EMBL/GenBank/DDBJ databases">
        <title>Deep-cultivation of Planctomycetes and their phenomic and genomic characterization uncovers novel biology.</title>
        <authorList>
            <person name="Wiegand S."/>
            <person name="Jogler M."/>
            <person name="Boedeker C."/>
            <person name="Pinto D."/>
            <person name="Vollmers J."/>
            <person name="Rivas-Marin E."/>
            <person name="Kohn T."/>
            <person name="Peeters S.H."/>
            <person name="Heuer A."/>
            <person name="Rast P."/>
            <person name="Oberbeckmann S."/>
            <person name="Bunk B."/>
            <person name="Jeske O."/>
            <person name="Meyerdierks A."/>
            <person name="Storesund J.E."/>
            <person name="Kallscheuer N."/>
            <person name="Luecker S."/>
            <person name="Lage O.M."/>
            <person name="Pohl T."/>
            <person name="Merkel B.J."/>
            <person name="Hornburger P."/>
            <person name="Mueller R.-W."/>
            <person name="Bruemmer F."/>
            <person name="Labrenz M."/>
            <person name="Spormann A.M."/>
            <person name="Op den Camp H."/>
            <person name="Overmann J."/>
            <person name="Amann R."/>
            <person name="Jetten M.S.M."/>
            <person name="Mascher T."/>
            <person name="Medema M.H."/>
            <person name="Devos D.P."/>
            <person name="Kaster A.-K."/>
            <person name="Ovreas L."/>
            <person name="Rohde M."/>
            <person name="Galperin M.Y."/>
            <person name="Jogler C."/>
        </authorList>
    </citation>
    <scope>NUCLEOTIDE SEQUENCE [LARGE SCALE GENOMIC DNA]</scope>
    <source>
        <strain evidence="1 2">Pan44</strain>
    </source>
</reference>
<protein>
    <recommendedName>
        <fullName evidence="3">Leucine Rich repeats (2 copies)</fullName>
    </recommendedName>
</protein>
<dbReference type="EMBL" id="CP036271">
    <property type="protein sequence ID" value="QDT55035.1"/>
    <property type="molecule type" value="Genomic_DNA"/>
</dbReference>
<gene>
    <name evidence="1" type="ORF">Pan44_30760</name>
</gene>
<dbReference type="Gene3D" id="3.80.10.10">
    <property type="entry name" value="Ribonuclease Inhibitor"/>
    <property type="match status" value="1"/>
</dbReference>
<keyword evidence="2" id="KW-1185">Reference proteome</keyword>
<evidence type="ECO:0008006" key="3">
    <source>
        <dbReference type="Google" id="ProtNLM"/>
    </source>
</evidence>